<dbReference type="SUPFAM" id="SSF51306">
    <property type="entry name" value="LexA/Signal peptidase"/>
    <property type="match status" value="1"/>
</dbReference>
<reference evidence="5 8" key="3">
    <citation type="submission" date="2014-08" db="EMBL/GenBank/DDBJ databases">
        <title>First Complete Genome Sequence of the Shellfish Pathogen Vibrio tubiashii.</title>
        <authorList>
            <person name="Richards G.P."/>
            <person name="Needleman D.S."/>
            <person name="Watson M.A."/>
            <person name="Bono J.L."/>
        </authorList>
    </citation>
    <scope>NUCLEOTIDE SEQUENCE [LARGE SCALE GENOMIC DNA]</scope>
    <source>
        <strain evidence="5 8">ATCC 19109</strain>
        <plasmid evidence="5">p57</plasmid>
        <plasmid evidence="8">Plasmid p57</plasmid>
    </source>
</reference>
<dbReference type="Pfam" id="PF01381">
    <property type="entry name" value="HTH_3"/>
    <property type="match status" value="1"/>
</dbReference>
<gene>
    <name evidence="5" type="ORF">IX91_25670</name>
    <name evidence="6" type="ORF">VITU9109_21144</name>
</gene>
<dbReference type="CDD" id="cd00093">
    <property type="entry name" value="HTH_XRE"/>
    <property type="match status" value="1"/>
</dbReference>
<dbReference type="SMART" id="SM00530">
    <property type="entry name" value="HTH_XRE"/>
    <property type="match status" value="1"/>
</dbReference>
<dbReference type="KEGG" id="vtu:IX91_25670"/>
<dbReference type="InterPro" id="IPR010982">
    <property type="entry name" value="Lambda_DNA-bd_dom_sf"/>
</dbReference>
<keyword evidence="3" id="KW-0804">Transcription</keyword>
<dbReference type="Proteomes" id="UP000003836">
    <property type="component" value="Unassembled WGS sequence"/>
</dbReference>
<keyword evidence="5" id="KW-0614">Plasmid</keyword>
<dbReference type="PATRIC" id="fig|1051646.9.peg.5145"/>
<evidence type="ECO:0000313" key="8">
    <source>
        <dbReference type="Proteomes" id="UP000030071"/>
    </source>
</evidence>
<dbReference type="CDD" id="cd06529">
    <property type="entry name" value="S24_LexA-like"/>
    <property type="match status" value="1"/>
</dbReference>
<sequence length="207" mass="23417">MERLSTRLKSKRVEFGFSQRELAKKIGVTATAISQWERDESNPKGGSLLKLAEIFNVSIEWLGSGKNKDKAEINQHTIVVPYYPDVYAPGGCRTFLQKELKDMIHIPRYIISKSLEDDIFCIRVSGDSMEPTLYSESIIGIDAGKTTIHDGGIYVFSYGRELKVRELRRIGFEKIVLKSHNPSYAEELLDAKDVVVLGKVVWSSNFL</sequence>
<dbReference type="HOGENOM" id="CLU_066192_1_4_6"/>
<dbReference type="Proteomes" id="UP000030071">
    <property type="component" value="Plasmid p57"/>
</dbReference>
<evidence type="ECO:0000256" key="3">
    <source>
        <dbReference type="ARBA" id="ARBA00023163"/>
    </source>
</evidence>
<feature type="domain" description="HTH cro/C1-type" evidence="4">
    <location>
        <begin position="8"/>
        <end position="62"/>
    </location>
</feature>
<dbReference type="Gene3D" id="2.10.109.10">
    <property type="entry name" value="Umud Fragment, subunit A"/>
    <property type="match status" value="1"/>
</dbReference>
<evidence type="ECO:0000313" key="6">
    <source>
        <dbReference type="EMBL" id="EGU55293.1"/>
    </source>
</evidence>
<reference evidence="6 7" key="2">
    <citation type="journal article" date="2012" name="Int. J. Syst. Evol. Microbiol.">
        <title>Vibrio caribbeanicus sp. nov., isolated from the marine sponge Scleritoderma cyanea.</title>
        <authorList>
            <person name="Hoffmann M."/>
            <person name="Monday S.R."/>
            <person name="Allard M.W."/>
            <person name="Strain E.A."/>
            <person name="Whittaker P."/>
            <person name="Naum M."/>
            <person name="McCarthy P.J."/>
            <person name="Lopez J.V."/>
            <person name="Fischer M."/>
            <person name="Brown E.W."/>
        </authorList>
    </citation>
    <scope>NUCLEOTIDE SEQUENCE [LARGE SCALE GENOMIC DNA]</scope>
    <source>
        <strain evidence="6 7">ATCC 19109</strain>
    </source>
</reference>
<dbReference type="InterPro" id="IPR039418">
    <property type="entry name" value="LexA-like"/>
</dbReference>
<geneLocation type="plasmid" evidence="5 8">
    <name>p57</name>
</geneLocation>
<dbReference type="Pfam" id="PF00717">
    <property type="entry name" value="Peptidase_S24"/>
    <property type="match status" value="1"/>
</dbReference>
<reference evidence="6" key="1">
    <citation type="submission" date="2011-08" db="EMBL/GenBank/DDBJ databases">
        <authorList>
            <person name="Hoffman M."/>
            <person name="Strain E.A."/>
            <person name="Brown E."/>
            <person name="Allard M.W."/>
        </authorList>
    </citation>
    <scope>NUCLEOTIDE SEQUENCE</scope>
    <source>
        <strain evidence="6">ATCC 19109</strain>
    </source>
</reference>
<dbReference type="SUPFAM" id="SSF47413">
    <property type="entry name" value="lambda repressor-like DNA-binding domains"/>
    <property type="match status" value="1"/>
</dbReference>
<keyword evidence="1" id="KW-0805">Transcription regulation</keyword>
<proteinExistence type="predicted"/>
<dbReference type="EMBL" id="CP009358">
    <property type="protein sequence ID" value="AIW17449.1"/>
    <property type="molecule type" value="Genomic_DNA"/>
</dbReference>
<keyword evidence="2" id="KW-0238">DNA-binding</keyword>
<dbReference type="InterPro" id="IPR015927">
    <property type="entry name" value="Peptidase_S24_S26A/B/C"/>
</dbReference>
<dbReference type="EMBL" id="AFWI01000146">
    <property type="protein sequence ID" value="EGU55293.1"/>
    <property type="molecule type" value="Genomic_DNA"/>
</dbReference>
<evidence type="ECO:0000313" key="5">
    <source>
        <dbReference type="EMBL" id="AIW17449.1"/>
    </source>
</evidence>
<accession>F9T596</accession>
<name>F9T596_9VIBR</name>
<protein>
    <submittedName>
        <fullName evidence="5 6">Repressor</fullName>
    </submittedName>
</protein>
<dbReference type="PANTHER" id="PTHR40661:SF3">
    <property type="entry name" value="FELS-1 PROPHAGE TRANSCRIPTIONAL REGULATOR"/>
    <property type="match status" value="1"/>
</dbReference>
<keyword evidence="7" id="KW-1185">Reference proteome</keyword>
<dbReference type="Gene3D" id="1.10.260.40">
    <property type="entry name" value="lambda repressor-like DNA-binding domains"/>
    <property type="match status" value="1"/>
</dbReference>
<dbReference type="eggNOG" id="COG2932">
    <property type="taxonomic scope" value="Bacteria"/>
</dbReference>
<evidence type="ECO:0000313" key="7">
    <source>
        <dbReference type="Proteomes" id="UP000003836"/>
    </source>
</evidence>
<dbReference type="InterPro" id="IPR001387">
    <property type="entry name" value="Cro/C1-type_HTH"/>
</dbReference>
<evidence type="ECO:0000256" key="1">
    <source>
        <dbReference type="ARBA" id="ARBA00023015"/>
    </source>
</evidence>
<dbReference type="GO" id="GO:0003677">
    <property type="term" value="F:DNA binding"/>
    <property type="evidence" value="ECO:0007669"/>
    <property type="project" value="UniProtKB-KW"/>
</dbReference>
<dbReference type="PANTHER" id="PTHR40661">
    <property type="match status" value="1"/>
</dbReference>
<evidence type="ECO:0000259" key="4">
    <source>
        <dbReference type="PROSITE" id="PS50943"/>
    </source>
</evidence>
<organism evidence="5 8">
    <name type="scientific">Vibrio tubiashii ATCC 19109</name>
    <dbReference type="NCBI Taxonomy" id="1051646"/>
    <lineage>
        <taxon>Bacteria</taxon>
        <taxon>Pseudomonadati</taxon>
        <taxon>Pseudomonadota</taxon>
        <taxon>Gammaproteobacteria</taxon>
        <taxon>Vibrionales</taxon>
        <taxon>Vibrionaceae</taxon>
        <taxon>Vibrio</taxon>
        <taxon>Vibrio oreintalis group</taxon>
    </lineage>
</organism>
<dbReference type="PROSITE" id="PS50943">
    <property type="entry name" value="HTH_CROC1"/>
    <property type="match status" value="1"/>
</dbReference>
<dbReference type="InterPro" id="IPR036286">
    <property type="entry name" value="LexA/Signal_pep-like_sf"/>
</dbReference>
<dbReference type="AlphaFoldDB" id="F9T596"/>
<evidence type="ECO:0000256" key="2">
    <source>
        <dbReference type="ARBA" id="ARBA00023125"/>
    </source>
</evidence>